<accession>A0A4V1RIP2</accession>
<reference evidence="13 14" key="2">
    <citation type="submission" date="2019-02" db="EMBL/GenBank/DDBJ databases">
        <title>'Lichenibacterium ramalinii' gen. nov. sp. nov., 'Lichenibacterium minor' gen. nov. sp. nov.</title>
        <authorList>
            <person name="Pankratov T."/>
        </authorList>
    </citation>
    <scope>NUCLEOTIDE SEQUENCE [LARGE SCALE GENOMIC DNA]</scope>
    <source>
        <strain evidence="13 14">RmlP001</strain>
    </source>
</reference>
<keyword evidence="7" id="KW-0443">Lipid metabolism</keyword>
<dbReference type="NCBIfam" id="NF006019">
    <property type="entry name" value="PRK08159.1"/>
    <property type="match status" value="1"/>
</dbReference>
<feature type="binding site" evidence="12">
    <location>
        <position position="104"/>
    </location>
    <ligand>
        <name>NAD(+)</name>
        <dbReference type="ChEBI" id="CHEBI:57540"/>
    </ligand>
</feature>
<name>A0A4V1RIP2_9HYPH</name>
<keyword evidence="3 10" id="KW-0444">Lipid biosynthesis</keyword>
<dbReference type="EC" id="1.3.1.9" evidence="10"/>
<evidence type="ECO:0000256" key="6">
    <source>
        <dbReference type="ARBA" id="ARBA00023027"/>
    </source>
</evidence>
<evidence type="ECO:0000256" key="1">
    <source>
        <dbReference type="ARBA" id="ARBA00005194"/>
    </source>
</evidence>
<dbReference type="UniPathway" id="UPA00094"/>
<proteinExistence type="inferred from homology"/>
<evidence type="ECO:0000256" key="12">
    <source>
        <dbReference type="PIRSR" id="PIRSR000094-3"/>
    </source>
</evidence>
<comment type="similarity">
    <text evidence="2 10">Belongs to the short-chain dehydrogenases/reductases (SDR) family. FabI subfamily.</text>
</comment>
<evidence type="ECO:0000256" key="2">
    <source>
        <dbReference type="ARBA" id="ARBA00009233"/>
    </source>
</evidence>
<organism evidence="13 14">
    <name type="scientific">Lichenibacterium ramalinae</name>
    <dbReference type="NCBI Taxonomy" id="2316527"/>
    <lineage>
        <taxon>Bacteria</taxon>
        <taxon>Pseudomonadati</taxon>
        <taxon>Pseudomonadota</taxon>
        <taxon>Alphaproteobacteria</taxon>
        <taxon>Hyphomicrobiales</taxon>
        <taxon>Lichenihabitantaceae</taxon>
        <taxon>Lichenibacterium</taxon>
    </lineage>
</organism>
<dbReference type="Pfam" id="PF13561">
    <property type="entry name" value="adh_short_C2"/>
    <property type="match status" value="1"/>
</dbReference>
<keyword evidence="5 10" id="KW-0560">Oxidoreductase</keyword>
<dbReference type="InterPro" id="IPR036291">
    <property type="entry name" value="NAD(P)-bd_dom_sf"/>
</dbReference>
<dbReference type="FunFam" id="1.10.8.400:FF:000001">
    <property type="entry name" value="Enoyl-[acyl-carrier-protein] reductase [NADH]"/>
    <property type="match status" value="1"/>
</dbReference>
<dbReference type="InterPro" id="IPR002347">
    <property type="entry name" value="SDR_fam"/>
</dbReference>
<evidence type="ECO:0000256" key="11">
    <source>
        <dbReference type="PIRSR" id="PIRSR000094-1"/>
    </source>
</evidence>
<dbReference type="AlphaFoldDB" id="A0A4V1RIP2"/>
<feature type="binding site" evidence="12">
    <location>
        <position position="25"/>
    </location>
    <ligand>
        <name>NAD(+)</name>
        <dbReference type="ChEBI" id="CHEBI:57540"/>
    </ligand>
</feature>
<dbReference type="CDD" id="cd05372">
    <property type="entry name" value="ENR_SDR"/>
    <property type="match status" value="1"/>
</dbReference>
<dbReference type="SUPFAM" id="SSF51735">
    <property type="entry name" value="NAD(P)-binding Rossmann-fold domains"/>
    <property type="match status" value="1"/>
</dbReference>
<reference evidence="13 14" key="1">
    <citation type="submission" date="2018-09" db="EMBL/GenBank/DDBJ databases">
        <authorList>
            <person name="Grouzdev D.S."/>
            <person name="Krutkina M.S."/>
        </authorList>
    </citation>
    <scope>NUCLEOTIDE SEQUENCE [LARGE SCALE GENOMIC DNA]</scope>
    <source>
        <strain evidence="13 14">RmlP001</strain>
    </source>
</reference>
<feature type="binding site" evidence="12">
    <location>
        <begin position="76"/>
        <end position="77"/>
    </location>
    <ligand>
        <name>NAD(+)</name>
        <dbReference type="ChEBI" id="CHEBI:57540"/>
    </ligand>
</feature>
<feature type="active site" description="Proton acceptor" evidence="11">
    <location>
        <position position="157"/>
    </location>
</feature>
<evidence type="ECO:0000256" key="8">
    <source>
        <dbReference type="ARBA" id="ARBA00023160"/>
    </source>
</evidence>
<sequence length="282" mass="30054">MSETPTTAAAPGSSILAGRRGLIMGLANNRSIAWGIAKAARAAGAELAFTYQGEALEKRVRPLAKELDGLVVGHCDVTDSASIDAVFAEVARAWGKLDFIVHCIAFSDKDELTGRYIDTSEENFTRSLAISCYSFTAVAQRAETLMTDGGSMLTLTYYGAEKWMPHYNVMGVAKAALEASVRYLAADLGEKGIRVNAISAGPIKTLAASGIGDFRYILRWNELNAPLRRTVTIEEVGESAAFLLSPMSRGVTGEILHVDAGYHVVGMKNPAAPDIAVKDAGH</sequence>
<evidence type="ECO:0000256" key="10">
    <source>
        <dbReference type="PIRNR" id="PIRNR000094"/>
    </source>
</evidence>
<dbReference type="FunFam" id="3.40.50.720:FF:000054">
    <property type="entry name" value="Enoyl-[acyl-carrier-protein] reductase [NADH]"/>
    <property type="match status" value="1"/>
</dbReference>
<dbReference type="Proteomes" id="UP000289411">
    <property type="component" value="Unassembled WGS sequence"/>
</dbReference>
<comment type="catalytic activity">
    <reaction evidence="9 10">
        <text>a 2,3-saturated acyl-[ACP] + NAD(+) = a (2E)-enoyl-[ACP] + NADH + H(+)</text>
        <dbReference type="Rhea" id="RHEA:10240"/>
        <dbReference type="Rhea" id="RHEA-COMP:9925"/>
        <dbReference type="Rhea" id="RHEA-COMP:9926"/>
        <dbReference type="ChEBI" id="CHEBI:15378"/>
        <dbReference type="ChEBI" id="CHEBI:57540"/>
        <dbReference type="ChEBI" id="CHEBI:57945"/>
        <dbReference type="ChEBI" id="CHEBI:78784"/>
        <dbReference type="ChEBI" id="CHEBI:78785"/>
        <dbReference type="EC" id="1.3.1.9"/>
    </reaction>
</comment>
<keyword evidence="4" id="KW-0276">Fatty acid metabolism</keyword>
<dbReference type="GO" id="GO:0004318">
    <property type="term" value="F:enoyl-[acyl-carrier-protein] reductase (NADH) activity"/>
    <property type="evidence" value="ECO:0007669"/>
    <property type="project" value="UniProtKB-EC"/>
</dbReference>
<comment type="pathway">
    <text evidence="1">Lipid metabolism; fatty acid biosynthesis.</text>
</comment>
<evidence type="ECO:0000313" key="13">
    <source>
        <dbReference type="EMBL" id="RYB04923.1"/>
    </source>
</evidence>
<protein>
    <recommendedName>
        <fullName evidence="10">Enoyl-[acyl-carrier-protein] reductase [NADH]</fullName>
        <ecNumber evidence="10">1.3.1.9</ecNumber>
    </recommendedName>
</protein>
<comment type="caution">
    <text evidence="13">The sequence shown here is derived from an EMBL/GenBank/DDBJ whole genome shotgun (WGS) entry which is preliminary data.</text>
</comment>
<dbReference type="RefSeq" id="WP_129219155.1">
    <property type="nucleotide sequence ID" value="NZ_QYBC01000008.1"/>
</dbReference>
<feature type="binding site" evidence="12">
    <location>
        <begin position="203"/>
        <end position="207"/>
    </location>
    <ligand>
        <name>NAD(+)</name>
        <dbReference type="ChEBI" id="CHEBI:57540"/>
    </ligand>
</feature>
<evidence type="ECO:0000256" key="4">
    <source>
        <dbReference type="ARBA" id="ARBA00022832"/>
    </source>
</evidence>
<dbReference type="Gene3D" id="3.40.50.720">
    <property type="entry name" value="NAD(P)-binding Rossmann-like Domain"/>
    <property type="match status" value="1"/>
</dbReference>
<evidence type="ECO:0000256" key="9">
    <source>
        <dbReference type="ARBA" id="ARBA00048572"/>
    </source>
</evidence>
<feature type="active site" description="Proton acceptor" evidence="11">
    <location>
        <position position="167"/>
    </location>
</feature>
<evidence type="ECO:0000256" key="7">
    <source>
        <dbReference type="ARBA" id="ARBA00023098"/>
    </source>
</evidence>
<feature type="binding site" evidence="12">
    <location>
        <position position="52"/>
    </location>
    <ligand>
        <name>NAD(+)</name>
        <dbReference type="ChEBI" id="CHEBI:57540"/>
    </ligand>
</feature>
<dbReference type="PIRSF" id="PIRSF000094">
    <property type="entry name" value="Enoyl-ACP_rdct"/>
    <property type="match status" value="1"/>
</dbReference>
<dbReference type="PANTHER" id="PTHR43159:SF2">
    <property type="entry name" value="ENOYL-[ACYL-CARRIER-PROTEIN] REDUCTASE [NADH], CHLOROPLASTIC"/>
    <property type="match status" value="1"/>
</dbReference>
<dbReference type="PRINTS" id="PR00081">
    <property type="entry name" value="GDHRDH"/>
</dbReference>
<gene>
    <name evidence="13" type="primary">fabI</name>
    <name evidence="13" type="ORF">D3272_10620</name>
</gene>
<dbReference type="PANTHER" id="PTHR43159">
    <property type="entry name" value="ENOYL-[ACYL-CARRIER-PROTEIN] REDUCTASE"/>
    <property type="match status" value="1"/>
</dbReference>
<dbReference type="OrthoDB" id="9803628at2"/>
<evidence type="ECO:0000256" key="5">
    <source>
        <dbReference type="ARBA" id="ARBA00023002"/>
    </source>
</evidence>
<dbReference type="GO" id="GO:0006633">
    <property type="term" value="P:fatty acid biosynthetic process"/>
    <property type="evidence" value="ECO:0007669"/>
    <property type="project" value="UniProtKB-UniPathway"/>
</dbReference>
<keyword evidence="6 10" id="KW-0520">NAD</keyword>
<dbReference type="Gene3D" id="1.10.8.400">
    <property type="entry name" value="Enoyl acyl carrier protein reductase"/>
    <property type="match status" value="1"/>
</dbReference>
<feature type="binding site" evidence="12">
    <location>
        <position position="174"/>
    </location>
    <ligand>
        <name>NAD(+)</name>
        <dbReference type="ChEBI" id="CHEBI:57540"/>
    </ligand>
</feature>
<dbReference type="InterPro" id="IPR014358">
    <property type="entry name" value="Enoyl-ACP_Rdtase_NADH"/>
</dbReference>
<evidence type="ECO:0000256" key="3">
    <source>
        <dbReference type="ARBA" id="ARBA00022516"/>
    </source>
</evidence>
<keyword evidence="8 10" id="KW-0275">Fatty acid biosynthesis</keyword>
<dbReference type="EMBL" id="QYBC01000008">
    <property type="protein sequence ID" value="RYB04923.1"/>
    <property type="molecule type" value="Genomic_DNA"/>
</dbReference>
<keyword evidence="14" id="KW-1185">Reference proteome</keyword>
<feature type="binding site" evidence="12">
    <location>
        <begin position="31"/>
        <end position="32"/>
    </location>
    <ligand>
        <name>NAD(+)</name>
        <dbReference type="ChEBI" id="CHEBI:57540"/>
    </ligand>
</feature>
<evidence type="ECO:0000313" key="14">
    <source>
        <dbReference type="Proteomes" id="UP000289411"/>
    </source>
</evidence>